<comment type="caution">
    <text evidence="2">The sequence shown here is derived from an EMBL/GenBank/DDBJ whole genome shotgun (WGS) entry which is preliminary data.</text>
</comment>
<evidence type="ECO:0000313" key="2">
    <source>
        <dbReference type="EMBL" id="KTB28529.1"/>
    </source>
</evidence>
<proteinExistence type="predicted"/>
<name>A0A0W0EWV2_MONRR</name>
<accession>A0A0W0EWV2</accession>
<dbReference type="AlphaFoldDB" id="A0A0W0EWV2"/>
<feature type="compositionally biased region" description="Basic residues" evidence="1">
    <location>
        <begin position="125"/>
        <end position="135"/>
    </location>
</feature>
<protein>
    <submittedName>
        <fullName evidence="2">Uncharacterized protein</fullName>
    </submittedName>
</protein>
<feature type="compositionally biased region" description="Polar residues" evidence="1">
    <location>
        <begin position="238"/>
        <end position="248"/>
    </location>
</feature>
<dbReference type="Proteomes" id="UP000054988">
    <property type="component" value="Unassembled WGS sequence"/>
</dbReference>
<reference evidence="2 3" key="1">
    <citation type="submission" date="2015-12" db="EMBL/GenBank/DDBJ databases">
        <title>Draft genome sequence of Moniliophthora roreri, the causal agent of frosty pod rot of cacao.</title>
        <authorList>
            <person name="Aime M.C."/>
            <person name="Diaz-Valderrama J.R."/>
            <person name="Kijpornyongpan T."/>
            <person name="Phillips-Mora W."/>
        </authorList>
    </citation>
    <scope>NUCLEOTIDE SEQUENCE [LARGE SCALE GENOMIC DNA]</scope>
    <source>
        <strain evidence="2 3">MCA 2952</strain>
    </source>
</reference>
<sequence>MTKKSGGGTEELYADQFSLYIRVSRLESEMFLFLNRDIVIVPTPFRRLAYKSNPDVVSLFPRQVIPSQTMHPHYYYYHTQQQEDISRILDPSYASTSAYSPYSSSKHAQYHDPDYRYFPSTPTHIKPKNKSSRKRNSLEGRPSWELGQGQSPEDTEEWGVYYNEGATQDTTSSYPYPSASSSSSTTTPSSSSPRRRRRENTTTTTTTTYTSASSSLSPSTSSSYTSSSNSSAGPSTPHSLTATLSDSDLPSHHHHKLTKRLLPQHYCSSPCHPEHVHPFSSADDLTEEEELSSVQREDKDKVHESLKKQWHAMSLSVRFGVFRAQRRVKEALKR</sequence>
<feature type="compositionally biased region" description="Low complexity" evidence="1">
    <location>
        <begin position="201"/>
        <end position="237"/>
    </location>
</feature>
<evidence type="ECO:0000256" key="1">
    <source>
        <dbReference type="SAM" id="MobiDB-lite"/>
    </source>
</evidence>
<dbReference type="EMBL" id="LATX01002470">
    <property type="protein sequence ID" value="KTB28529.1"/>
    <property type="molecule type" value="Genomic_DNA"/>
</dbReference>
<feature type="compositionally biased region" description="Low complexity" evidence="1">
    <location>
        <begin position="170"/>
        <end position="192"/>
    </location>
</feature>
<feature type="region of interest" description="Disordered" evidence="1">
    <location>
        <begin position="100"/>
        <end position="257"/>
    </location>
</feature>
<gene>
    <name evidence="2" type="ORF">WG66_18883</name>
</gene>
<feature type="region of interest" description="Disordered" evidence="1">
    <location>
        <begin position="278"/>
        <end position="302"/>
    </location>
</feature>
<evidence type="ECO:0000313" key="3">
    <source>
        <dbReference type="Proteomes" id="UP000054988"/>
    </source>
</evidence>
<organism evidence="2 3">
    <name type="scientific">Moniliophthora roreri</name>
    <name type="common">Frosty pod rot fungus</name>
    <name type="synonym">Monilia roreri</name>
    <dbReference type="NCBI Taxonomy" id="221103"/>
    <lineage>
        <taxon>Eukaryota</taxon>
        <taxon>Fungi</taxon>
        <taxon>Dikarya</taxon>
        <taxon>Basidiomycota</taxon>
        <taxon>Agaricomycotina</taxon>
        <taxon>Agaricomycetes</taxon>
        <taxon>Agaricomycetidae</taxon>
        <taxon>Agaricales</taxon>
        <taxon>Marasmiineae</taxon>
        <taxon>Marasmiaceae</taxon>
        <taxon>Moniliophthora</taxon>
    </lineage>
</organism>